<evidence type="ECO:0000256" key="1">
    <source>
        <dbReference type="ARBA" id="ARBA00022813"/>
    </source>
</evidence>
<dbReference type="SUPFAM" id="SSF51294">
    <property type="entry name" value="Hedgehog/intein (Hint) domain"/>
    <property type="match status" value="1"/>
</dbReference>
<dbReference type="NCBIfam" id="TIGR01443">
    <property type="entry name" value="intein_Cterm"/>
    <property type="match status" value="1"/>
</dbReference>
<dbReference type="InterPro" id="IPR007390">
    <property type="entry name" value="Spore_V_R"/>
</dbReference>
<dbReference type="GO" id="GO:0004519">
    <property type="term" value="F:endonuclease activity"/>
    <property type="evidence" value="ECO:0007669"/>
    <property type="project" value="InterPro"/>
</dbReference>
<dbReference type="Pfam" id="PF04293">
    <property type="entry name" value="SpoVR"/>
    <property type="match status" value="2"/>
</dbReference>
<comment type="caution">
    <text evidence="5">The sequence shown here is derived from an EMBL/GenBank/DDBJ whole genome shotgun (WGS) entry which is preliminary data.</text>
</comment>
<dbReference type="PANTHER" id="PTHR30029:SF2">
    <property type="entry name" value="STAGE V SPORULATION PROTEIN R"/>
    <property type="match status" value="1"/>
</dbReference>
<name>A0A482TA14_HALHI</name>
<dbReference type="InterPro" id="IPR006141">
    <property type="entry name" value="Intein_N"/>
</dbReference>
<feature type="domain" description="DOD-type homing endonuclease" evidence="4">
    <location>
        <begin position="483"/>
        <end position="617"/>
    </location>
</feature>
<gene>
    <name evidence="5" type="ORF">ELS20_05430</name>
</gene>
<dbReference type="InterPro" id="IPR027434">
    <property type="entry name" value="Homing_endonucl"/>
</dbReference>
<organism evidence="5 6">
    <name type="scientific">Haloarcula hispanica</name>
    <dbReference type="NCBI Taxonomy" id="51589"/>
    <lineage>
        <taxon>Archaea</taxon>
        <taxon>Methanobacteriati</taxon>
        <taxon>Methanobacteriota</taxon>
        <taxon>Stenosarchaea group</taxon>
        <taxon>Halobacteria</taxon>
        <taxon>Halobacteriales</taxon>
        <taxon>Haloarculaceae</taxon>
        <taxon>Haloarcula</taxon>
    </lineage>
</organism>
<dbReference type="PROSITE" id="PS50818">
    <property type="entry name" value="INTEIN_C_TER"/>
    <property type="match status" value="1"/>
</dbReference>
<dbReference type="InterPro" id="IPR036844">
    <property type="entry name" value="Hint_dom_sf"/>
</dbReference>
<dbReference type="SMART" id="SM00306">
    <property type="entry name" value="HintN"/>
    <property type="match status" value="1"/>
</dbReference>
<protein>
    <submittedName>
        <fullName evidence="5">SpoVR family protein</fullName>
    </submittedName>
</protein>
<dbReference type="AlphaFoldDB" id="A0A482TA14"/>
<evidence type="ECO:0000259" key="4">
    <source>
        <dbReference type="PROSITE" id="PS50819"/>
    </source>
</evidence>
<dbReference type="InterPro" id="IPR003586">
    <property type="entry name" value="Hint_dom_C"/>
</dbReference>
<evidence type="ECO:0000313" key="6">
    <source>
        <dbReference type="Proteomes" id="UP000293535"/>
    </source>
</evidence>
<proteinExistence type="predicted"/>
<keyword evidence="2" id="KW-0651">Protein splicing</keyword>
<dbReference type="PROSITE" id="PS50819">
    <property type="entry name" value="INTEIN_ENDONUCLEASE"/>
    <property type="match status" value="1"/>
</dbReference>
<dbReference type="Pfam" id="PF24755">
    <property type="entry name" value="SpoVR_C"/>
    <property type="match status" value="1"/>
</dbReference>
<dbReference type="InterPro" id="IPR006142">
    <property type="entry name" value="INTEIN"/>
</dbReference>
<dbReference type="Pfam" id="PF14890">
    <property type="entry name" value="Intein_splicing"/>
    <property type="match status" value="1"/>
</dbReference>
<evidence type="ECO:0000313" key="5">
    <source>
        <dbReference type="EMBL" id="RYJ09515.1"/>
    </source>
</evidence>
<dbReference type="InterPro" id="IPR057008">
    <property type="entry name" value="SpoVR-like_C"/>
</dbReference>
<dbReference type="SUPFAM" id="SSF55608">
    <property type="entry name" value="Homing endonucleases"/>
    <property type="match status" value="1"/>
</dbReference>
<dbReference type="PANTHER" id="PTHR30029">
    <property type="entry name" value="STAGE V SPORULATION PROTEIN R"/>
    <property type="match status" value="1"/>
</dbReference>
<dbReference type="InterPro" id="IPR004042">
    <property type="entry name" value="Intein_endonuc_central"/>
</dbReference>
<dbReference type="PRINTS" id="PR00379">
    <property type="entry name" value="INTEIN"/>
</dbReference>
<dbReference type="SMART" id="SM00305">
    <property type="entry name" value="HintC"/>
    <property type="match status" value="1"/>
</dbReference>
<evidence type="ECO:0000256" key="3">
    <source>
        <dbReference type="SAM" id="MobiDB-lite"/>
    </source>
</evidence>
<accession>A0A482TA14</accession>
<sequence length="1075" mass="123099">MNDDRFAKQRVADNLDEPVEEAGNLARKLGLKPYPVNYWIVDYDEMNELIAYGGFQQRYPHWRWGMQYDRQQKQGQFLGGKAFEIVNNDDPAHAFLQESNTLADQKAVITHVEAHADFFANNEWFRMFTDGSSRTTTDASGEDRRRGPDAAGMLARHGDTIQEYMQDPDIERAEVERFIDHVLCLEDNIDQHVPYSPVETVPEEFEDIEGADVTEQLDDLELSEEVKRQVFDEEWLDAQRDDDENVTFPAEPEKDVLGFLRKHGMQYDGDAERATEMEDWQTELLELLRREAYYFAPQKMTKVMNEGWACVDPETPVFTADGLVPMEDVVSDHVTVSDGEQAREVYDSNIIPDHDTVTIETRRGFELTGSNNHRVRQPDGDWVRLDELETGDEIAVTGGNGTWPETNVPIEWTCSEYTSLNDVADEAGVSVWTVMRYRRTGSAEKAEAIDRALDGYEEGGNAGLSNRESIRIPETVDESFGRFLGLLIGDGHVPSNSRHIGFTSGKQAHAEEFAGLLSELFGIEATVERQESRWRVYAYSKNLRDLLTEEFDLPTGVAAAEKTVPDQILRSPKQVGAEFIRGLFDADGYAGEQGAILSTKSEELSKTIQLLLTNFGILSRRREQSDGCYHVHLTGASANTFADEIGFGYEAKATELSTYLDELAWFETESWTDEIVDVETGTGDVYDISVEETHRYAAAGFVNHNSYWESTMMTGEQFAGDDEFILYSDHMSKVLGSGGLNPYSLGLEIWEYVENTENRREVIERLLRVEGITWRNFDESVDYKMVQDHLEPPAWLTAVPNHLDDLDPEDPRVDSDGLAAARDGEFDVEQYPWKVLTYEGLAQRHYSLVKPQYRGFVSRVGQEELERTARYMFDNSRYDSVEDALDDVDYTRGWERMREIRESHNDVTFLDEFLTQEFVDDNDYFTYEYTHASGDYRVTSTDHEDVKKKLMLQFTNFGKPTVVVEDGNYQNRNELLLAHQYNGVMLDIGQAKEVLKRTFELWGRPVNLLTIVKEFDDHDVEVAKRRDREPEPEEVGKRIRYDGDEVTVTDVDWSEVEHLTATDIDYNTKPDEWLA</sequence>
<dbReference type="EMBL" id="RZIG01000002">
    <property type="protein sequence ID" value="RYJ09515.1"/>
    <property type="molecule type" value="Genomic_DNA"/>
</dbReference>
<dbReference type="Pfam" id="PF14528">
    <property type="entry name" value="LAGLIDADG_3"/>
    <property type="match status" value="2"/>
</dbReference>
<dbReference type="Gene3D" id="2.170.16.10">
    <property type="entry name" value="Hedgehog/Intein (Hint) domain"/>
    <property type="match status" value="2"/>
</dbReference>
<feature type="region of interest" description="Disordered" evidence="3">
    <location>
        <begin position="132"/>
        <end position="151"/>
    </location>
</feature>
<dbReference type="InterPro" id="IPR030934">
    <property type="entry name" value="Intein_C"/>
</dbReference>
<dbReference type="Proteomes" id="UP000293535">
    <property type="component" value="Unassembled WGS sequence"/>
</dbReference>
<reference evidence="5 6" key="1">
    <citation type="submission" date="2018-12" db="EMBL/GenBank/DDBJ databases">
        <title>Draft genome sequence of Haloarcula hispinica strain 18.1, an halophilic archaeon isolated from Chott El Jerid of Southern Tunisia.</title>
        <authorList>
            <person name="Najjari A."/>
            <person name="Ben Dhia O."/>
            <person name="Ferjani R."/>
            <person name="Mahjoubi M."/>
            <person name="Sghaier H."/>
            <person name="Elshahed M."/>
            <person name="Ouzari H.I."/>
            <person name="Cherid A."/>
            <person name="Youssef N."/>
        </authorList>
    </citation>
    <scope>NUCLEOTIDE SEQUENCE [LARGE SCALE GENOMIC DNA]</scope>
    <source>
        <strain evidence="5 6">18.1</strain>
    </source>
</reference>
<dbReference type="InterPro" id="IPR056174">
    <property type="entry name" value="SpoVR_N"/>
</dbReference>
<dbReference type="InterPro" id="IPR004860">
    <property type="entry name" value="LAGLIDADG_dom"/>
</dbReference>
<dbReference type="InterPro" id="IPR003587">
    <property type="entry name" value="Hint_dom_N"/>
</dbReference>
<dbReference type="RefSeq" id="WP_129755218.1">
    <property type="nucleotide sequence ID" value="NZ_JAFKAA010000002.1"/>
</dbReference>
<dbReference type="CDD" id="cd00081">
    <property type="entry name" value="Hint"/>
    <property type="match status" value="1"/>
</dbReference>
<keyword evidence="1" id="KW-0068">Autocatalytic cleavage</keyword>
<evidence type="ECO:0000256" key="2">
    <source>
        <dbReference type="ARBA" id="ARBA00023000"/>
    </source>
</evidence>
<dbReference type="PROSITE" id="PS50817">
    <property type="entry name" value="INTEIN_N_TER"/>
    <property type="match status" value="1"/>
</dbReference>
<dbReference type="GO" id="GO:0016539">
    <property type="term" value="P:intein-mediated protein splicing"/>
    <property type="evidence" value="ECO:0007669"/>
    <property type="project" value="InterPro"/>
</dbReference>
<dbReference type="Gene3D" id="3.10.28.10">
    <property type="entry name" value="Homing endonucleases"/>
    <property type="match status" value="1"/>
</dbReference>